<comment type="caution">
    <text evidence="3">The sequence shown here is derived from an EMBL/GenBank/DDBJ whole genome shotgun (WGS) entry which is preliminary data.</text>
</comment>
<feature type="domain" description="FAD dependent oxidoreductase" evidence="2">
    <location>
        <begin position="36"/>
        <end position="392"/>
    </location>
</feature>
<dbReference type="InterPro" id="IPR036188">
    <property type="entry name" value="FAD/NAD-bd_sf"/>
</dbReference>
<reference evidence="3 4" key="1">
    <citation type="journal article" date="2013" name="Antonie Van Leeuwenhoek">
        <title>Dongia rigui sp. nov., isolated from freshwater of a large wetland in Korea.</title>
        <authorList>
            <person name="Baik K.S."/>
            <person name="Hwang Y.M."/>
            <person name="Choi J.S."/>
            <person name="Kwon J."/>
            <person name="Seong C.N."/>
        </authorList>
    </citation>
    <scope>NUCLEOTIDE SEQUENCE [LARGE SCALE GENOMIC DNA]</scope>
    <source>
        <strain evidence="3 4">04SU4-P</strain>
    </source>
</reference>
<proteinExistence type="predicted"/>
<protein>
    <submittedName>
        <fullName evidence="3">FAD-binding oxidoreductase</fullName>
        <ecNumber evidence="3">1.-.-.-</ecNumber>
    </submittedName>
</protein>
<dbReference type="GO" id="GO:0016491">
    <property type="term" value="F:oxidoreductase activity"/>
    <property type="evidence" value="ECO:0007669"/>
    <property type="project" value="UniProtKB-KW"/>
</dbReference>
<dbReference type="PANTHER" id="PTHR13847:SF281">
    <property type="entry name" value="FAD DEPENDENT OXIDOREDUCTASE DOMAIN-CONTAINING PROTEIN"/>
    <property type="match status" value="1"/>
</dbReference>
<dbReference type="PANTHER" id="PTHR13847">
    <property type="entry name" value="SARCOSINE DEHYDROGENASE-RELATED"/>
    <property type="match status" value="1"/>
</dbReference>
<dbReference type="Pfam" id="PF01266">
    <property type="entry name" value="DAO"/>
    <property type="match status" value="1"/>
</dbReference>
<dbReference type="Gene3D" id="3.50.50.60">
    <property type="entry name" value="FAD/NAD(P)-binding domain"/>
    <property type="match status" value="1"/>
</dbReference>
<evidence type="ECO:0000256" key="1">
    <source>
        <dbReference type="ARBA" id="ARBA00023002"/>
    </source>
</evidence>
<dbReference type="SUPFAM" id="SSF51905">
    <property type="entry name" value="FAD/NAD(P)-binding domain"/>
    <property type="match status" value="1"/>
</dbReference>
<dbReference type="Gene3D" id="3.30.9.10">
    <property type="entry name" value="D-Amino Acid Oxidase, subunit A, domain 2"/>
    <property type="match status" value="1"/>
</dbReference>
<accession>A0ABU5DV61</accession>
<name>A0ABU5DV61_9PROT</name>
<evidence type="ECO:0000259" key="2">
    <source>
        <dbReference type="Pfam" id="PF01266"/>
    </source>
</evidence>
<dbReference type="EMBL" id="JAXCLX010000001">
    <property type="protein sequence ID" value="MDY0871187.1"/>
    <property type="molecule type" value="Genomic_DNA"/>
</dbReference>
<organism evidence="3 4">
    <name type="scientific">Dongia rigui</name>
    <dbReference type="NCBI Taxonomy" id="940149"/>
    <lineage>
        <taxon>Bacteria</taxon>
        <taxon>Pseudomonadati</taxon>
        <taxon>Pseudomonadota</taxon>
        <taxon>Alphaproteobacteria</taxon>
        <taxon>Rhodospirillales</taxon>
        <taxon>Dongiaceae</taxon>
        <taxon>Dongia</taxon>
    </lineage>
</organism>
<keyword evidence="4" id="KW-1185">Reference proteome</keyword>
<sequence length="438" mass="47144">MPKIRLLPADDATNGWLTHLAPRVPRPALQGSIAADWLVIGAGFAGLAAARRLAENRPNDRILLLDARAVADGPSGRNSGFAIDLPHHTSGDLRHLEGARRALRLNQLAIDYLEASVKAHDIPCQWSRQGQVMAASAALGEEQLAHFRTMLEALGEPYERLDRPALAALLGTSFYTEAVRTPGTVLMQPAALVRGLADTLPPNVTLYENSAVLAIDYGVTVTATTATGEVRAAKVILCVDGFAPQFDIYRQRLFGLRIFASITRPLSAAERAELGAAPEWGILPAARFGGGTLRYTQDGRLLIRSSYAYKPSMQADAATNDRIAQIHRRKFDARFPALKHVPFEATWSGFLCLSKNLAPGFGRHQANVFSAVCQNGVGVTKGTQSGILIADLACGIDNPLIADIEALGQPSRVPPEPFLGLGVRANIAWQGWLARSET</sequence>
<evidence type="ECO:0000313" key="3">
    <source>
        <dbReference type="EMBL" id="MDY0871187.1"/>
    </source>
</evidence>
<keyword evidence="1 3" id="KW-0560">Oxidoreductase</keyword>
<dbReference type="EC" id="1.-.-.-" evidence="3"/>
<dbReference type="RefSeq" id="WP_320499552.1">
    <property type="nucleotide sequence ID" value="NZ_JAXCLX010000001.1"/>
</dbReference>
<evidence type="ECO:0000313" key="4">
    <source>
        <dbReference type="Proteomes" id="UP001271769"/>
    </source>
</evidence>
<dbReference type="InterPro" id="IPR006076">
    <property type="entry name" value="FAD-dep_OxRdtase"/>
</dbReference>
<gene>
    <name evidence="3" type="ORF">SMD31_04620</name>
</gene>
<dbReference type="Proteomes" id="UP001271769">
    <property type="component" value="Unassembled WGS sequence"/>
</dbReference>